<keyword evidence="3" id="KW-0413">Isomerase</keyword>
<name>A0A0P7XV64_9HYPH</name>
<dbReference type="GO" id="GO:0016853">
    <property type="term" value="F:isomerase activity"/>
    <property type="evidence" value="ECO:0007669"/>
    <property type="project" value="UniProtKB-KW"/>
</dbReference>
<dbReference type="RefSeq" id="WP_074445553.1">
    <property type="nucleotide sequence ID" value="NZ_FMBM01000002.1"/>
</dbReference>
<dbReference type="InterPro" id="IPR036249">
    <property type="entry name" value="Thioredoxin-like_sf"/>
</dbReference>
<dbReference type="Pfam" id="PF13462">
    <property type="entry name" value="Thioredoxin_4"/>
    <property type="match status" value="1"/>
</dbReference>
<dbReference type="OrthoDB" id="9780147at2"/>
<evidence type="ECO:0000313" key="3">
    <source>
        <dbReference type="EMBL" id="KPQ11379.1"/>
    </source>
</evidence>
<dbReference type="InterPro" id="IPR012336">
    <property type="entry name" value="Thioredoxin-like_fold"/>
</dbReference>
<protein>
    <submittedName>
        <fullName evidence="3">Protein-disulfide isomerase</fullName>
    </submittedName>
    <submittedName>
        <fullName evidence="4">Thioredoxin</fullName>
    </submittedName>
</protein>
<gene>
    <name evidence="4" type="ORF">GA0071312_2945</name>
    <name evidence="3" type="ORF">HLUCCO17_07000</name>
</gene>
<dbReference type="InterPro" id="IPR006311">
    <property type="entry name" value="TAT_signal"/>
</dbReference>
<organism evidence="3 5">
    <name type="scientific">Saliniramus fredricksonii</name>
    <dbReference type="NCBI Taxonomy" id="1653334"/>
    <lineage>
        <taxon>Bacteria</taxon>
        <taxon>Pseudomonadati</taxon>
        <taxon>Pseudomonadota</taxon>
        <taxon>Alphaproteobacteria</taxon>
        <taxon>Hyphomicrobiales</taxon>
        <taxon>Salinarimonadaceae</taxon>
        <taxon>Saliniramus</taxon>
    </lineage>
</organism>
<dbReference type="STRING" id="1653334.GA0071312_2945"/>
<proteinExistence type="predicted"/>
<feature type="domain" description="Thioredoxin" evidence="2">
    <location>
        <begin position="25"/>
        <end position="215"/>
    </location>
</feature>
<keyword evidence="6" id="KW-1185">Reference proteome</keyword>
<reference evidence="4 6" key="2">
    <citation type="submission" date="2016-08" db="EMBL/GenBank/DDBJ databases">
        <authorList>
            <person name="Varghese N."/>
            <person name="Submissions Spin"/>
        </authorList>
    </citation>
    <scope>NUCLEOTIDE SEQUENCE [LARGE SCALE GENOMIC DNA]</scope>
    <source>
        <strain evidence="4 6">HL-109</strain>
    </source>
</reference>
<dbReference type="EMBL" id="LJSX01000008">
    <property type="protein sequence ID" value="KPQ11379.1"/>
    <property type="molecule type" value="Genomic_DNA"/>
</dbReference>
<dbReference type="Proteomes" id="UP000182800">
    <property type="component" value="Unassembled WGS sequence"/>
</dbReference>
<evidence type="ECO:0000313" key="5">
    <source>
        <dbReference type="Proteomes" id="UP000050497"/>
    </source>
</evidence>
<sequence length="215" mass="23446">MPFSSRLQLSRRDLLTGLVTLPAATVIGLPAQARDARRVPYELVEDALALPGAAYVGAEHPDVIMIEFFDYNCPFCHQSAQDMGQLLDIDEHLGYVLVNYAILGEPSVEATRIALAFQGLYGNDHYRDFHLGLHARRGVKNGQRALDVAMELGADGHELVEFADSDLVTMAMEAAISAGNNLNINATPSFAIGPWIYDGQVPLEGKLRIIDALRA</sequence>
<evidence type="ECO:0000256" key="1">
    <source>
        <dbReference type="ARBA" id="ARBA00003565"/>
    </source>
</evidence>
<dbReference type="SUPFAM" id="SSF52833">
    <property type="entry name" value="Thioredoxin-like"/>
    <property type="match status" value="1"/>
</dbReference>
<evidence type="ECO:0000313" key="6">
    <source>
        <dbReference type="Proteomes" id="UP000182800"/>
    </source>
</evidence>
<dbReference type="InterPro" id="IPR013766">
    <property type="entry name" value="Thioredoxin_domain"/>
</dbReference>
<comment type="function">
    <text evidence="1">May be required for disulfide bond formation in some proteins.</text>
</comment>
<evidence type="ECO:0000313" key="4">
    <source>
        <dbReference type="EMBL" id="SCC81971.1"/>
    </source>
</evidence>
<dbReference type="PROSITE" id="PS51318">
    <property type="entry name" value="TAT"/>
    <property type="match status" value="1"/>
</dbReference>
<comment type="caution">
    <text evidence="3">The sequence shown here is derived from an EMBL/GenBank/DDBJ whole genome shotgun (WGS) entry which is preliminary data.</text>
</comment>
<evidence type="ECO:0000259" key="2">
    <source>
        <dbReference type="PROSITE" id="PS51352"/>
    </source>
</evidence>
<dbReference type="AlphaFoldDB" id="A0A0P7XV64"/>
<dbReference type="Proteomes" id="UP000050497">
    <property type="component" value="Unassembled WGS sequence"/>
</dbReference>
<dbReference type="Gene3D" id="3.40.30.10">
    <property type="entry name" value="Glutaredoxin"/>
    <property type="match status" value="1"/>
</dbReference>
<dbReference type="PROSITE" id="PS51352">
    <property type="entry name" value="THIOREDOXIN_2"/>
    <property type="match status" value="1"/>
</dbReference>
<dbReference type="EMBL" id="FMBM01000002">
    <property type="protein sequence ID" value="SCC81971.1"/>
    <property type="molecule type" value="Genomic_DNA"/>
</dbReference>
<reference evidence="3 5" key="1">
    <citation type="submission" date="2015-09" db="EMBL/GenBank/DDBJ databases">
        <title>Identification and resolution of microdiversity through metagenomic sequencing of parallel consortia.</title>
        <authorList>
            <person name="Nelson W.C."/>
            <person name="Romine M.F."/>
            <person name="Lindemann S.R."/>
        </authorList>
    </citation>
    <scope>NUCLEOTIDE SEQUENCE [LARGE SCALE GENOMIC DNA]</scope>
    <source>
        <strain evidence="3">HL-109</strain>
    </source>
</reference>
<accession>A0A0P7XV64</accession>